<keyword evidence="3" id="KW-1185">Reference proteome</keyword>
<evidence type="ECO:0000256" key="1">
    <source>
        <dbReference type="SAM" id="Phobius"/>
    </source>
</evidence>
<sequence>MNVLNYALTYDPKYYGGYKFVVAIEIFMLSTLFIIGNYAIYAFIKMKSNAVFYAKLYFILTLLINILSSIGTEKELIGFSIFNIIPPLIWFFYLTFSTQVKDRFPKEVRKLSKKDYTILAFFIITAITLFCAGVNEFNTRTNQLIKETDLSENERSDGRVIFKIPTGFISEKHIINNFTIFSLKSENNDTIILTSNLYANTSQENFNESWKNSQIAELSKYELKQIKDETIKINENLCILRISRYQSPTPLIWQFALIFHKLTNKFCMVSYYTVKDDENEFENFLKSIRFE</sequence>
<keyword evidence="1" id="KW-0472">Membrane</keyword>
<comment type="caution">
    <text evidence="2">The sequence shown here is derived from an EMBL/GenBank/DDBJ whole genome shotgun (WGS) entry which is preliminary data.</text>
</comment>
<feature type="transmembrane region" description="Helical" evidence="1">
    <location>
        <begin position="20"/>
        <end position="44"/>
    </location>
</feature>
<evidence type="ECO:0000313" key="3">
    <source>
        <dbReference type="Proteomes" id="UP001275932"/>
    </source>
</evidence>
<accession>A0ABU4WJL5</accession>
<keyword evidence="1" id="KW-1133">Transmembrane helix</keyword>
<proteinExistence type="predicted"/>
<reference evidence="2 3" key="1">
    <citation type="submission" date="2022-03" db="EMBL/GenBank/DDBJ databases">
        <title>Novel taxa within the pig intestine.</title>
        <authorList>
            <person name="Wylensek D."/>
            <person name="Bishof K."/>
            <person name="Afrizal A."/>
            <person name="Clavel T."/>
        </authorList>
    </citation>
    <scope>NUCLEOTIDE SEQUENCE [LARGE SCALE GENOMIC DNA]</scope>
    <source>
        <strain evidence="2 3">CLA-KB-P66</strain>
    </source>
</reference>
<protein>
    <submittedName>
        <fullName evidence="2">Uncharacterized protein</fullName>
    </submittedName>
</protein>
<name>A0ABU4WJL5_9BACT</name>
<keyword evidence="1" id="KW-0812">Transmembrane</keyword>
<gene>
    <name evidence="2" type="ORF">MOX91_08625</name>
</gene>
<dbReference type="RefSeq" id="WP_370397684.1">
    <property type="nucleotide sequence ID" value="NZ_JALBUT010000011.1"/>
</dbReference>
<feature type="transmembrane region" description="Helical" evidence="1">
    <location>
        <begin position="51"/>
        <end position="70"/>
    </location>
</feature>
<dbReference type="EMBL" id="JALBUT010000011">
    <property type="protein sequence ID" value="MDX8416231.1"/>
    <property type="molecule type" value="Genomic_DNA"/>
</dbReference>
<organism evidence="2 3">
    <name type="scientific">Intestinicryptomonas porci</name>
    <dbReference type="NCBI Taxonomy" id="2926320"/>
    <lineage>
        <taxon>Bacteria</taxon>
        <taxon>Pseudomonadati</taxon>
        <taxon>Verrucomicrobiota</taxon>
        <taxon>Opitutia</taxon>
        <taxon>Opitutales</taxon>
        <taxon>Intestinicryptomonaceae</taxon>
        <taxon>Intestinicryptomonas</taxon>
    </lineage>
</organism>
<evidence type="ECO:0000313" key="2">
    <source>
        <dbReference type="EMBL" id="MDX8416231.1"/>
    </source>
</evidence>
<dbReference type="Proteomes" id="UP001275932">
    <property type="component" value="Unassembled WGS sequence"/>
</dbReference>
<feature type="transmembrane region" description="Helical" evidence="1">
    <location>
        <begin position="76"/>
        <end position="96"/>
    </location>
</feature>
<feature type="transmembrane region" description="Helical" evidence="1">
    <location>
        <begin position="116"/>
        <end position="135"/>
    </location>
</feature>